<reference evidence="6 7" key="1">
    <citation type="journal article" date="2021" name="BMC Genomics">
        <title>Datura genome reveals duplications of psychoactive alkaloid biosynthetic genes and high mutation rate following tissue culture.</title>
        <authorList>
            <person name="Rajewski A."/>
            <person name="Carter-House D."/>
            <person name="Stajich J."/>
            <person name="Litt A."/>
        </authorList>
    </citation>
    <scope>NUCLEOTIDE SEQUENCE [LARGE SCALE GENOMIC DNA]</scope>
    <source>
        <strain evidence="6">AR-01</strain>
    </source>
</reference>
<keyword evidence="5" id="KW-0961">Cell wall biogenesis/degradation</keyword>
<keyword evidence="3 5" id="KW-0328">Glycosyltransferase</keyword>
<dbReference type="InterPro" id="IPR029044">
    <property type="entry name" value="Nucleotide-diphossugar_trans"/>
</dbReference>
<evidence type="ECO:0000256" key="3">
    <source>
        <dbReference type="ARBA" id="ARBA00022676"/>
    </source>
</evidence>
<name>A0ABS8SDR2_DATST</name>
<keyword evidence="7" id="KW-1185">Reference proteome</keyword>
<evidence type="ECO:0000313" key="7">
    <source>
        <dbReference type="Proteomes" id="UP000823775"/>
    </source>
</evidence>
<dbReference type="InterPro" id="IPR002495">
    <property type="entry name" value="Glyco_trans_8"/>
</dbReference>
<comment type="pathway">
    <text evidence="1 5">Glycan metabolism; pectin biosynthesis.</text>
</comment>
<proteinExistence type="inferred from homology"/>
<comment type="caution">
    <text evidence="6">The sequence shown here is derived from an EMBL/GenBank/DDBJ whole genome shotgun (WGS) entry which is preliminary data.</text>
</comment>
<dbReference type="Gene3D" id="3.90.550.10">
    <property type="entry name" value="Spore Coat Polysaccharide Biosynthesis Protein SpsA, Chain A"/>
    <property type="match status" value="1"/>
</dbReference>
<organism evidence="6 7">
    <name type="scientific">Datura stramonium</name>
    <name type="common">Jimsonweed</name>
    <name type="synonym">Common thornapple</name>
    <dbReference type="NCBI Taxonomy" id="4076"/>
    <lineage>
        <taxon>Eukaryota</taxon>
        <taxon>Viridiplantae</taxon>
        <taxon>Streptophyta</taxon>
        <taxon>Embryophyta</taxon>
        <taxon>Tracheophyta</taxon>
        <taxon>Spermatophyta</taxon>
        <taxon>Magnoliopsida</taxon>
        <taxon>eudicotyledons</taxon>
        <taxon>Gunneridae</taxon>
        <taxon>Pentapetalae</taxon>
        <taxon>asterids</taxon>
        <taxon>lamiids</taxon>
        <taxon>Solanales</taxon>
        <taxon>Solanaceae</taxon>
        <taxon>Solanoideae</taxon>
        <taxon>Datureae</taxon>
        <taxon>Datura</taxon>
    </lineage>
</organism>
<dbReference type="InterPro" id="IPR029993">
    <property type="entry name" value="GAUT"/>
</dbReference>
<evidence type="ECO:0000256" key="1">
    <source>
        <dbReference type="ARBA" id="ARBA00004877"/>
    </source>
</evidence>
<keyword evidence="5" id="KW-0333">Golgi apparatus</keyword>
<dbReference type="Proteomes" id="UP000823775">
    <property type="component" value="Unassembled WGS sequence"/>
</dbReference>
<evidence type="ECO:0000256" key="2">
    <source>
        <dbReference type="ARBA" id="ARBA00006351"/>
    </source>
</evidence>
<evidence type="ECO:0000256" key="5">
    <source>
        <dbReference type="RuleBase" id="RU362027"/>
    </source>
</evidence>
<comment type="similarity">
    <text evidence="2 5">Belongs to the glycosyltransferase 8 family.</text>
</comment>
<dbReference type="PANTHER" id="PTHR32116">
    <property type="entry name" value="GALACTURONOSYLTRANSFERASE 4-RELATED"/>
    <property type="match status" value="1"/>
</dbReference>
<evidence type="ECO:0000256" key="4">
    <source>
        <dbReference type="ARBA" id="ARBA00022679"/>
    </source>
</evidence>
<dbReference type="SUPFAM" id="SSF53448">
    <property type="entry name" value="Nucleotide-diphospho-sugar transferases"/>
    <property type="match status" value="1"/>
</dbReference>
<gene>
    <name evidence="6" type="primary">GAUT13_1</name>
    <name evidence="6" type="ORF">HAX54_033552</name>
</gene>
<dbReference type="Pfam" id="PF01501">
    <property type="entry name" value="Glyco_transf_8"/>
    <property type="match status" value="2"/>
</dbReference>
<keyword evidence="4" id="KW-0808">Transferase</keyword>
<dbReference type="EC" id="2.4.1.-" evidence="5"/>
<dbReference type="EMBL" id="JACEIK010000430">
    <property type="protein sequence ID" value="MCD7456902.1"/>
    <property type="molecule type" value="Genomic_DNA"/>
</dbReference>
<accession>A0ABS8SDR2</accession>
<comment type="subcellular location">
    <subcellularLocation>
        <location evidence="5">Golgi apparatus membrane</location>
        <topology evidence="5">Single-pass type II membrane protein</topology>
    </subcellularLocation>
</comment>
<protein>
    <recommendedName>
        <fullName evidence="5">Hexosyltransferase</fullName>
        <ecNumber evidence="5">2.4.1.-</ecNumber>
    </recommendedName>
</protein>
<sequence length="324" mass="36836">MVRRTFYLDCLRISKENNNNNNNNNNNINPREPSGVVVGGVVSYRVAVDWNWNWDWVVKGIEKVARLVKDFVKILIQVNSEEVPAGLKLPESLMEKSEREIRESKFAELMNKHFAASAIPKGIHLSTDNILAASVVVNSAVQSSLKPEKIVFHVITDKKTYAGMHSWFALNPVTPALVEVKGVHQFDWLTRKMFQCLKQLRVQGYSKYYHEIMLQLFPNLDKVAFLDDDVVIQRDLSPCRDIDLSGKVNGAVETCGRRILINTYHAWLKENLKSNLTMWKLGTLPPALIAFKGYVHPIDASWHMLGLGYQNNTNVNNEEGCNSL</sequence>
<dbReference type="PANTHER" id="PTHR32116:SF27">
    <property type="entry name" value="GALACTURONOSYLTRANSFERASE 13-RELATED"/>
    <property type="match status" value="1"/>
</dbReference>
<evidence type="ECO:0000313" key="6">
    <source>
        <dbReference type="EMBL" id="MCD7456902.1"/>
    </source>
</evidence>